<dbReference type="SUPFAM" id="SSF47413">
    <property type="entry name" value="lambda repressor-like DNA-binding domains"/>
    <property type="match status" value="1"/>
</dbReference>
<proteinExistence type="predicted"/>
<dbReference type="GO" id="GO:0006355">
    <property type="term" value="P:regulation of DNA-templated transcription"/>
    <property type="evidence" value="ECO:0007669"/>
    <property type="project" value="InterPro"/>
</dbReference>
<protein>
    <submittedName>
        <fullName evidence="2">Helix-turn-helix domain-containing protein</fullName>
    </submittedName>
    <submittedName>
        <fullName evidence="3">Predicted transcription regulator containing HTH domain</fullName>
    </submittedName>
</protein>
<dbReference type="GO" id="GO:0001046">
    <property type="term" value="F:core promoter sequence-specific DNA binding"/>
    <property type="evidence" value="ECO:0007669"/>
    <property type="project" value="TreeGrafter"/>
</dbReference>
<dbReference type="PANTHER" id="PTHR40455:SF1">
    <property type="entry name" value="ANTITOXIN HIGA"/>
    <property type="match status" value="1"/>
</dbReference>
<dbReference type="InterPro" id="IPR010982">
    <property type="entry name" value="Lambda_DNA-bd_dom_sf"/>
</dbReference>
<dbReference type="RefSeq" id="WP_038336230.1">
    <property type="nucleotide sequence ID" value="NZ_JSYQ01000021.1"/>
</dbReference>
<dbReference type="OrthoDB" id="9796786at2"/>
<dbReference type="SMART" id="SM00530">
    <property type="entry name" value="HTH_XRE"/>
    <property type="match status" value="1"/>
</dbReference>
<evidence type="ECO:0000313" key="5">
    <source>
        <dbReference type="Proteomes" id="UP000267844"/>
    </source>
</evidence>
<dbReference type="Proteomes" id="UP000254737">
    <property type="component" value="Unassembled WGS sequence"/>
</dbReference>
<evidence type="ECO:0000313" key="4">
    <source>
        <dbReference type="Proteomes" id="UP000254737"/>
    </source>
</evidence>
<evidence type="ECO:0000313" key="3">
    <source>
        <dbReference type="EMBL" id="STD53592.1"/>
    </source>
</evidence>
<sequence length="119" mass="13944">MHIKPIKTEQDYDLALERLEMIFDAEPNTEEGDELEILSILIEKYEEEHFPIEFPDPIEAVQFRIEQLGYSQNDLAEIIGLKSRASEILNKKRKLSLSMIRKLTEKLNIPSEVLIQPYE</sequence>
<dbReference type="PANTHER" id="PTHR40455">
    <property type="entry name" value="ANTITOXIN HIGA"/>
    <property type="match status" value="1"/>
</dbReference>
<dbReference type="Pfam" id="PF01381">
    <property type="entry name" value="HTH_3"/>
    <property type="match status" value="1"/>
</dbReference>
<evidence type="ECO:0000259" key="1">
    <source>
        <dbReference type="PROSITE" id="PS50943"/>
    </source>
</evidence>
<dbReference type="AlphaFoldDB" id="A0A376G267"/>
<dbReference type="EMBL" id="RHPO01000004">
    <property type="protein sequence ID" value="RRT93537.1"/>
    <property type="molecule type" value="Genomic_DNA"/>
</dbReference>
<dbReference type="CDD" id="cd00093">
    <property type="entry name" value="HTH_XRE"/>
    <property type="match status" value="1"/>
</dbReference>
<dbReference type="EMBL" id="UFXS01000001">
    <property type="protein sequence ID" value="STD53592.1"/>
    <property type="molecule type" value="Genomic_DNA"/>
</dbReference>
<dbReference type="Gene3D" id="1.10.260.40">
    <property type="entry name" value="lambda repressor-like DNA-binding domains"/>
    <property type="match status" value="1"/>
</dbReference>
<organism evidence="3 4">
    <name type="scientific">Empedobacter falsenii</name>
    <dbReference type="NCBI Taxonomy" id="343874"/>
    <lineage>
        <taxon>Bacteria</taxon>
        <taxon>Pseudomonadati</taxon>
        <taxon>Bacteroidota</taxon>
        <taxon>Flavobacteriia</taxon>
        <taxon>Flavobacteriales</taxon>
        <taxon>Weeksellaceae</taxon>
        <taxon>Empedobacter</taxon>
    </lineage>
</organism>
<dbReference type="Proteomes" id="UP000267844">
    <property type="component" value="Unassembled WGS sequence"/>
</dbReference>
<dbReference type="STRING" id="343874.GCA_000805695_01500"/>
<accession>A0A376G267</accession>
<evidence type="ECO:0000313" key="2">
    <source>
        <dbReference type="EMBL" id="RRT93537.1"/>
    </source>
</evidence>
<dbReference type="InterPro" id="IPR001387">
    <property type="entry name" value="Cro/C1-type_HTH"/>
</dbReference>
<gene>
    <name evidence="2" type="ORF">EGI89_03085</name>
    <name evidence="3" type="ORF">NCTC13456_00566</name>
</gene>
<reference evidence="2 5" key="2">
    <citation type="submission" date="2018-10" db="EMBL/GenBank/DDBJ databases">
        <title>Transmission dynamics of multidrug resistant bacteria on intensive care unit surfaces.</title>
        <authorList>
            <person name="D'Souza A.W."/>
            <person name="Potter R.F."/>
            <person name="Wallace M."/>
            <person name="Shupe A."/>
            <person name="Patel S."/>
            <person name="Sun S."/>
            <person name="Gul D."/>
            <person name="Kwon J.H."/>
            <person name="Andleeb S."/>
            <person name="Burnham C.-A.D."/>
            <person name="Dantas G."/>
        </authorList>
    </citation>
    <scope>NUCLEOTIDE SEQUENCE [LARGE SCALE GENOMIC DNA]</scope>
    <source>
        <strain evidence="2 5">WF_348</strain>
    </source>
</reference>
<dbReference type="PROSITE" id="PS50943">
    <property type="entry name" value="HTH_CROC1"/>
    <property type="match status" value="1"/>
</dbReference>
<feature type="domain" description="HTH cro/C1-type" evidence="1">
    <location>
        <begin position="66"/>
        <end position="114"/>
    </location>
</feature>
<dbReference type="InterPro" id="IPR039060">
    <property type="entry name" value="Antitox_HigA"/>
</dbReference>
<reference evidence="3 4" key="1">
    <citation type="submission" date="2018-06" db="EMBL/GenBank/DDBJ databases">
        <authorList>
            <consortium name="Pathogen Informatics"/>
            <person name="Doyle S."/>
        </authorList>
    </citation>
    <scope>NUCLEOTIDE SEQUENCE [LARGE SCALE GENOMIC DNA]</scope>
    <source>
        <strain evidence="3 4">NCTC13456</strain>
    </source>
</reference>
<name>A0A376G267_9FLAO</name>